<proteinExistence type="inferred from homology"/>
<sequence length="285" mass="30888">MSKIVAMIDGSIYSQSVSEHTAWAAERLGVTEIELVHVLGRREGPSAPADLSGSFSAGMREELLKELADLDELNAKAAQMRGRMILEEAQASLKAKGIETVAPKLRHGDLIETLAAVETGADMVVIGKRGSAADFAKMHLGSNLERVVRSSHVPVLITSRAFKPIKRFLIAFDGGRTSLKAVDYVARTALFSGLECHLLTVGDRSAEIERNLANAKALLKGGNLQVSVDVIPGQPDRVIAKYVEDVGIDLLVMGAYSHSRFRHLFLGSTTEETIRNCLIPALIYR</sequence>
<dbReference type="SUPFAM" id="SSF52402">
    <property type="entry name" value="Adenine nucleotide alpha hydrolases-like"/>
    <property type="match status" value="2"/>
</dbReference>
<organism evidence="4 5">
    <name type="scientific">Thalassobaculum litoreum DSM 18839</name>
    <dbReference type="NCBI Taxonomy" id="1123362"/>
    <lineage>
        <taxon>Bacteria</taxon>
        <taxon>Pseudomonadati</taxon>
        <taxon>Pseudomonadota</taxon>
        <taxon>Alphaproteobacteria</taxon>
        <taxon>Rhodospirillales</taxon>
        <taxon>Thalassobaculaceae</taxon>
        <taxon>Thalassobaculum</taxon>
    </lineage>
</organism>
<dbReference type="InterPro" id="IPR006016">
    <property type="entry name" value="UspA"/>
</dbReference>
<dbReference type="Gene3D" id="3.40.50.12370">
    <property type="match status" value="1"/>
</dbReference>
<evidence type="ECO:0000313" key="4">
    <source>
        <dbReference type="EMBL" id="SDG05463.1"/>
    </source>
</evidence>
<feature type="coiled-coil region" evidence="2">
    <location>
        <begin position="60"/>
        <end position="90"/>
    </location>
</feature>
<feature type="domain" description="UspA" evidence="3">
    <location>
        <begin position="2"/>
        <end position="158"/>
    </location>
</feature>
<accession>A0A8G2EVZ5</accession>
<dbReference type="Pfam" id="PF00582">
    <property type="entry name" value="Usp"/>
    <property type="match status" value="2"/>
</dbReference>
<dbReference type="PRINTS" id="PR01438">
    <property type="entry name" value="UNVRSLSTRESS"/>
</dbReference>
<dbReference type="RefSeq" id="WP_093151769.1">
    <property type="nucleotide sequence ID" value="NZ_FNBW01000009.1"/>
</dbReference>
<evidence type="ECO:0000256" key="2">
    <source>
        <dbReference type="SAM" id="Coils"/>
    </source>
</evidence>
<dbReference type="Proteomes" id="UP000198615">
    <property type="component" value="Unassembled WGS sequence"/>
</dbReference>
<keyword evidence="2" id="KW-0175">Coiled coil</keyword>
<dbReference type="AlphaFoldDB" id="A0A8G2EVZ5"/>
<evidence type="ECO:0000259" key="3">
    <source>
        <dbReference type="Pfam" id="PF00582"/>
    </source>
</evidence>
<dbReference type="OrthoDB" id="9804721at2"/>
<keyword evidence="5" id="KW-1185">Reference proteome</keyword>
<protein>
    <submittedName>
        <fullName evidence="4">Nucleotide-binding universal stress protein, UspA family</fullName>
    </submittedName>
</protein>
<comment type="caution">
    <text evidence="4">The sequence shown here is derived from an EMBL/GenBank/DDBJ whole genome shotgun (WGS) entry which is preliminary data.</text>
</comment>
<comment type="similarity">
    <text evidence="1">Belongs to the universal stress protein A family.</text>
</comment>
<gene>
    <name evidence="4" type="ORF">SAMN05660686_03234</name>
</gene>
<dbReference type="CDD" id="cd00293">
    <property type="entry name" value="USP-like"/>
    <property type="match status" value="2"/>
</dbReference>
<evidence type="ECO:0000256" key="1">
    <source>
        <dbReference type="ARBA" id="ARBA00008791"/>
    </source>
</evidence>
<dbReference type="InterPro" id="IPR051688">
    <property type="entry name" value="USP_A"/>
</dbReference>
<dbReference type="PANTHER" id="PTHR43010:SF1">
    <property type="entry name" value="USPA DOMAIN-CONTAINING PROTEIN"/>
    <property type="match status" value="1"/>
</dbReference>
<dbReference type="EMBL" id="FNBW01000009">
    <property type="protein sequence ID" value="SDG05463.1"/>
    <property type="molecule type" value="Genomic_DNA"/>
</dbReference>
<reference evidence="4 5" key="1">
    <citation type="submission" date="2016-10" db="EMBL/GenBank/DDBJ databases">
        <authorList>
            <person name="Varghese N."/>
            <person name="Submissions S."/>
        </authorList>
    </citation>
    <scope>NUCLEOTIDE SEQUENCE [LARGE SCALE GENOMIC DNA]</scope>
    <source>
        <strain evidence="4 5">DSM 18839</strain>
    </source>
</reference>
<name>A0A8G2EVZ5_9PROT</name>
<feature type="domain" description="UspA" evidence="3">
    <location>
        <begin position="207"/>
        <end position="285"/>
    </location>
</feature>
<evidence type="ECO:0000313" key="5">
    <source>
        <dbReference type="Proteomes" id="UP000198615"/>
    </source>
</evidence>
<dbReference type="InterPro" id="IPR006015">
    <property type="entry name" value="Universal_stress_UspA"/>
</dbReference>
<dbReference type="PANTHER" id="PTHR43010">
    <property type="entry name" value="UNIVERSAL STRESS PROTEIN SLR1230"/>
    <property type="match status" value="1"/>
</dbReference>